<evidence type="ECO:0000313" key="1">
    <source>
        <dbReference type="EMBL" id="JAE29501.1"/>
    </source>
</evidence>
<reference evidence="1" key="2">
    <citation type="journal article" date="2015" name="Data Brief">
        <title>Shoot transcriptome of the giant reed, Arundo donax.</title>
        <authorList>
            <person name="Barrero R.A."/>
            <person name="Guerrero F.D."/>
            <person name="Moolhuijzen P."/>
            <person name="Goolsby J.A."/>
            <person name="Tidwell J."/>
            <person name="Bellgard S.E."/>
            <person name="Bellgard M.I."/>
        </authorList>
    </citation>
    <scope>NUCLEOTIDE SEQUENCE</scope>
    <source>
        <tissue evidence="1">Shoot tissue taken approximately 20 cm above the soil surface</tissue>
    </source>
</reference>
<accession>A0A0A9H3S8</accession>
<protein>
    <submittedName>
        <fullName evidence="1">eIF5Ba</fullName>
    </submittedName>
</protein>
<name>A0A0A9H3S8_ARUDO</name>
<dbReference type="AlphaFoldDB" id="A0A0A9H3S8"/>
<reference evidence="1" key="1">
    <citation type="submission" date="2014-09" db="EMBL/GenBank/DDBJ databases">
        <authorList>
            <person name="Magalhaes I.L.F."/>
            <person name="Oliveira U."/>
            <person name="Santos F.R."/>
            <person name="Vidigal T.H.D.A."/>
            <person name="Brescovit A.D."/>
            <person name="Santos A.J."/>
        </authorList>
    </citation>
    <scope>NUCLEOTIDE SEQUENCE</scope>
    <source>
        <tissue evidence="1">Shoot tissue taken approximately 20 cm above the soil surface</tissue>
    </source>
</reference>
<dbReference type="EMBL" id="GBRH01168395">
    <property type="protein sequence ID" value="JAE29501.1"/>
    <property type="molecule type" value="Transcribed_RNA"/>
</dbReference>
<proteinExistence type="predicted"/>
<sequence>MLQAIPNCFFSLRISCQFSSLISSRKYSLSTSMDLLEIWLSSTLLALK</sequence>
<organism evidence="1">
    <name type="scientific">Arundo donax</name>
    <name type="common">Giant reed</name>
    <name type="synonym">Donax arundinaceus</name>
    <dbReference type="NCBI Taxonomy" id="35708"/>
    <lineage>
        <taxon>Eukaryota</taxon>
        <taxon>Viridiplantae</taxon>
        <taxon>Streptophyta</taxon>
        <taxon>Embryophyta</taxon>
        <taxon>Tracheophyta</taxon>
        <taxon>Spermatophyta</taxon>
        <taxon>Magnoliopsida</taxon>
        <taxon>Liliopsida</taxon>
        <taxon>Poales</taxon>
        <taxon>Poaceae</taxon>
        <taxon>PACMAD clade</taxon>
        <taxon>Arundinoideae</taxon>
        <taxon>Arundineae</taxon>
        <taxon>Arundo</taxon>
    </lineage>
</organism>